<gene>
    <name evidence="2" type="ORF">OW763_08885</name>
</gene>
<keyword evidence="1" id="KW-0472">Membrane</keyword>
<dbReference type="SUPFAM" id="SSF69318">
    <property type="entry name" value="Integrin alpha N-terminal domain"/>
    <property type="match status" value="1"/>
</dbReference>
<keyword evidence="1" id="KW-1133">Transmembrane helix</keyword>
<evidence type="ECO:0000313" key="3">
    <source>
        <dbReference type="Proteomes" id="UP001078443"/>
    </source>
</evidence>
<proteinExistence type="predicted"/>
<reference evidence="2" key="1">
    <citation type="submission" date="2022-12" db="EMBL/GenBank/DDBJ databases">
        <authorList>
            <person name="Wang J."/>
        </authorList>
    </citation>
    <scope>NUCLEOTIDE SEQUENCE</scope>
    <source>
        <strain evidence="2">HY-45-18</strain>
    </source>
</reference>
<evidence type="ECO:0000313" key="2">
    <source>
        <dbReference type="EMBL" id="MCY6484452.1"/>
    </source>
</evidence>
<dbReference type="RefSeq" id="WP_268040753.1">
    <property type="nucleotide sequence ID" value="NZ_JAPQER010000003.1"/>
</dbReference>
<dbReference type="InterPro" id="IPR028994">
    <property type="entry name" value="Integrin_alpha_N"/>
</dbReference>
<evidence type="ECO:0000256" key="1">
    <source>
        <dbReference type="SAM" id="Phobius"/>
    </source>
</evidence>
<sequence length="318" mass="37006">MSILRFNVLFFKRKHLYYAGLITLVLIFFIFYISSKNNIVSSTFTVNLNNKSYKADFTGDGKEDILYITTNKDKYHLQVNTEKDSIYLEPSKKLPIVGNFYPYWTMRVKLIDISRDKVPEIFIQSSYKNKPIQHMFVYNNNTFKDIFCSYNNILGFVDCTNNATPKIISGKISNGNLEFCRYIFLQNKLEQYSEQTSNIFMGKDTIMFFINLITTLSKDYKPTSENLFVPHISSNSLALIEALANTDSTYIFQDATFMDTKSYKNGTPSQVEWILNFRGISKQPQNTVKNYTLKLNLKAFNNSKEKFHFKINSISLIK</sequence>
<protein>
    <submittedName>
        <fullName evidence="2">VCBS repeat-containing protein</fullName>
    </submittedName>
</protein>
<dbReference type="Proteomes" id="UP001078443">
    <property type="component" value="Unassembled WGS sequence"/>
</dbReference>
<organism evidence="2 3">
    <name type="scientific">Clostridium aestuarii</name>
    <dbReference type="NCBI Taxonomy" id="338193"/>
    <lineage>
        <taxon>Bacteria</taxon>
        <taxon>Bacillati</taxon>
        <taxon>Bacillota</taxon>
        <taxon>Clostridia</taxon>
        <taxon>Eubacteriales</taxon>
        <taxon>Clostridiaceae</taxon>
        <taxon>Clostridium</taxon>
    </lineage>
</organism>
<comment type="caution">
    <text evidence="2">The sequence shown here is derived from an EMBL/GenBank/DDBJ whole genome shotgun (WGS) entry which is preliminary data.</text>
</comment>
<feature type="transmembrane region" description="Helical" evidence="1">
    <location>
        <begin position="16"/>
        <end position="34"/>
    </location>
</feature>
<keyword evidence="1" id="KW-0812">Transmembrane</keyword>
<dbReference type="EMBL" id="JAPQER010000003">
    <property type="protein sequence ID" value="MCY6484452.1"/>
    <property type="molecule type" value="Genomic_DNA"/>
</dbReference>
<name>A0ABT4D035_9CLOT</name>
<keyword evidence="3" id="KW-1185">Reference proteome</keyword>
<accession>A0ABT4D035</accession>